<dbReference type="InterPro" id="IPR029024">
    <property type="entry name" value="TerB-like"/>
</dbReference>
<dbReference type="AlphaFoldDB" id="A0A2N3IAX5"/>
<organism evidence="1 2">
    <name type="scientific">Raineya orbicola</name>
    <dbReference type="NCBI Taxonomy" id="2016530"/>
    <lineage>
        <taxon>Bacteria</taxon>
        <taxon>Pseudomonadati</taxon>
        <taxon>Bacteroidota</taxon>
        <taxon>Cytophagia</taxon>
        <taxon>Cytophagales</taxon>
        <taxon>Raineyaceae</taxon>
        <taxon>Raineya</taxon>
    </lineage>
</organism>
<proteinExistence type="predicted"/>
<comment type="caution">
    <text evidence="1">The sequence shown here is derived from an EMBL/GenBank/DDBJ whole genome shotgun (WGS) entry which is preliminary data.</text>
</comment>
<keyword evidence="2" id="KW-1185">Reference proteome</keyword>
<dbReference type="SUPFAM" id="SSF158682">
    <property type="entry name" value="TerB-like"/>
    <property type="match status" value="1"/>
</dbReference>
<accession>A0A2N3IAX5</accession>
<evidence type="ECO:0000313" key="1">
    <source>
        <dbReference type="EMBL" id="PKQ67457.1"/>
    </source>
</evidence>
<reference evidence="1 2" key="1">
    <citation type="submission" date="2017-06" db="EMBL/GenBank/DDBJ databases">
        <title>Raineya orbicola gen. nov., sp. nov. a slightly thermophilic bacterium of the phylum Bacteroidetes and the description of Raineyaceae fam. nov.</title>
        <authorList>
            <person name="Albuquerque L."/>
            <person name="Polonia A.R.M."/>
            <person name="Barroso C."/>
            <person name="Froufe H.J.C."/>
            <person name="Lage O."/>
            <person name="Lobo-Da-Cunha A."/>
            <person name="Egas C."/>
            <person name="Da Costa M.S."/>
        </authorList>
    </citation>
    <scope>NUCLEOTIDE SEQUENCE [LARGE SCALE GENOMIC DNA]</scope>
    <source>
        <strain evidence="1 2">SPSPC-11</strain>
    </source>
</reference>
<gene>
    <name evidence="1" type="ORF">Rain11_2010</name>
</gene>
<dbReference type="EMBL" id="NKXO01000033">
    <property type="protein sequence ID" value="PKQ67457.1"/>
    <property type="molecule type" value="Genomic_DNA"/>
</dbReference>
<dbReference type="OrthoDB" id="955005at2"/>
<evidence type="ECO:0000313" key="2">
    <source>
        <dbReference type="Proteomes" id="UP000233387"/>
    </source>
</evidence>
<name>A0A2N3IAX5_9BACT</name>
<protein>
    <recommendedName>
        <fullName evidence="3">Tellurite resistance protein TerB</fullName>
    </recommendedName>
</protein>
<sequence length="127" mass="14838">MPSSHYKKVLLLLKSVIFNYHGLDEDEQKILKETAEQINGTEELHWVNQFILEDDLSAFDRARGFFNTIIGEFSKEQRLEIIRQIWDANRSKGYVSEIEATSLLKIAKDWGIQSDFIAYVRSIRNNT</sequence>
<evidence type="ECO:0008006" key="3">
    <source>
        <dbReference type="Google" id="ProtNLM"/>
    </source>
</evidence>
<dbReference type="Proteomes" id="UP000233387">
    <property type="component" value="Unassembled WGS sequence"/>
</dbReference>